<gene>
    <name evidence="1" type="ORF">RJT34_09364</name>
</gene>
<protein>
    <submittedName>
        <fullName evidence="1">Uncharacterized protein</fullName>
    </submittedName>
</protein>
<proteinExistence type="predicted"/>
<comment type="caution">
    <text evidence="1">The sequence shown here is derived from an EMBL/GenBank/DDBJ whole genome shotgun (WGS) entry which is preliminary data.</text>
</comment>
<evidence type="ECO:0000313" key="2">
    <source>
        <dbReference type="Proteomes" id="UP001359559"/>
    </source>
</evidence>
<keyword evidence="2" id="KW-1185">Reference proteome</keyword>
<evidence type="ECO:0000313" key="1">
    <source>
        <dbReference type="EMBL" id="KAK7311313.1"/>
    </source>
</evidence>
<organism evidence="1 2">
    <name type="scientific">Clitoria ternatea</name>
    <name type="common">Butterfly pea</name>
    <dbReference type="NCBI Taxonomy" id="43366"/>
    <lineage>
        <taxon>Eukaryota</taxon>
        <taxon>Viridiplantae</taxon>
        <taxon>Streptophyta</taxon>
        <taxon>Embryophyta</taxon>
        <taxon>Tracheophyta</taxon>
        <taxon>Spermatophyta</taxon>
        <taxon>Magnoliopsida</taxon>
        <taxon>eudicotyledons</taxon>
        <taxon>Gunneridae</taxon>
        <taxon>Pentapetalae</taxon>
        <taxon>rosids</taxon>
        <taxon>fabids</taxon>
        <taxon>Fabales</taxon>
        <taxon>Fabaceae</taxon>
        <taxon>Papilionoideae</taxon>
        <taxon>50 kb inversion clade</taxon>
        <taxon>NPAAA clade</taxon>
        <taxon>indigoferoid/millettioid clade</taxon>
        <taxon>Phaseoleae</taxon>
        <taxon>Clitoria</taxon>
    </lineage>
</organism>
<dbReference type="AlphaFoldDB" id="A0AAN9PWB5"/>
<name>A0AAN9PWB5_CLITE</name>
<dbReference type="EMBL" id="JAYKXN010000002">
    <property type="protein sequence ID" value="KAK7311313.1"/>
    <property type="molecule type" value="Genomic_DNA"/>
</dbReference>
<sequence>MDICGNCQYSCRLKFKEKTILRRNPHQNAQVRGNAVDIVGYLLFSIAFEMITKAKVLGDTCCQPSVWDKCEALARSRVGLEELRLKRMVVLDESLELLSRSFTNFKSLVLLSCEGFTTDGLAAVAANCSKRKGKSSISWAKWLNVCLNLPFTACQADEVEDHKGQWLSCFPDSATSLVSLNFARLKGEDIDSSSSIEDLGIGSVVHDPESEAYIKLKNTILK</sequence>
<accession>A0AAN9PWB5</accession>
<dbReference type="Gene3D" id="3.80.10.10">
    <property type="entry name" value="Ribonuclease Inhibitor"/>
    <property type="match status" value="1"/>
</dbReference>
<dbReference type="InterPro" id="IPR032675">
    <property type="entry name" value="LRR_dom_sf"/>
</dbReference>
<dbReference type="Proteomes" id="UP001359559">
    <property type="component" value="Unassembled WGS sequence"/>
</dbReference>
<reference evidence="1 2" key="1">
    <citation type="submission" date="2024-01" db="EMBL/GenBank/DDBJ databases">
        <title>The genomes of 5 underutilized Papilionoideae crops provide insights into root nodulation and disease resistance.</title>
        <authorList>
            <person name="Yuan L."/>
        </authorList>
    </citation>
    <scope>NUCLEOTIDE SEQUENCE [LARGE SCALE GENOMIC DNA]</scope>
    <source>
        <strain evidence="1">LY-2023</strain>
        <tissue evidence="1">Leaf</tissue>
    </source>
</reference>